<feature type="transmembrane region" description="Helical" evidence="6">
    <location>
        <begin position="193"/>
        <end position="212"/>
    </location>
</feature>
<dbReference type="InterPro" id="IPR011701">
    <property type="entry name" value="MFS"/>
</dbReference>
<evidence type="ECO:0000256" key="4">
    <source>
        <dbReference type="ARBA" id="ARBA00022989"/>
    </source>
</evidence>
<keyword evidence="9" id="KW-1185">Reference proteome</keyword>
<reference evidence="8 9" key="2">
    <citation type="journal article" date="2022" name="Arch. Microbiol.">
        <title>Rhodococcus pseudokoreensis sp. nov. isolated from the rhizosphere of young M26 apple rootstocks.</title>
        <authorList>
            <person name="Kampfer P."/>
            <person name="Glaeser S.P."/>
            <person name="Blom J."/>
            <person name="Wolf J."/>
            <person name="Benning S."/>
            <person name="Schloter M."/>
            <person name="Neumann-Schaal M."/>
        </authorList>
    </citation>
    <scope>NUCLEOTIDE SEQUENCE [LARGE SCALE GENOMIC DNA]</scope>
    <source>
        <strain evidence="8 9">R79</strain>
    </source>
</reference>
<dbReference type="Pfam" id="PF07690">
    <property type="entry name" value="MFS_1"/>
    <property type="match status" value="1"/>
</dbReference>
<feature type="transmembrane region" description="Helical" evidence="6">
    <location>
        <begin position="99"/>
        <end position="121"/>
    </location>
</feature>
<dbReference type="Gene3D" id="1.20.1250.20">
    <property type="entry name" value="MFS general substrate transporter like domains"/>
    <property type="match status" value="2"/>
</dbReference>
<accession>A0A974ZR19</accession>
<protein>
    <submittedName>
        <fullName evidence="8">MFS transporter</fullName>
    </submittedName>
</protein>
<feature type="transmembrane region" description="Helical" evidence="6">
    <location>
        <begin position="167"/>
        <end position="187"/>
    </location>
</feature>
<feature type="transmembrane region" description="Helical" evidence="6">
    <location>
        <begin position="291"/>
        <end position="315"/>
    </location>
</feature>
<organism evidence="8 9">
    <name type="scientific">Rhodococcus pseudokoreensis</name>
    <dbReference type="NCBI Taxonomy" id="2811421"/>
    <lineage>
        <taxon>Bacteria</taxon>
        <taxon>Bacillati</taxon>
        <taxon>Actinomycetota</taxon>
        <taxon>Actinomycetes</taxon>
        <taxon>Mycobacteriales</taxon>
        <taxon>Nocardiaceae</taxon>
        <taxon>Rhodococcus</taxon>
    </lineage>
</organism>
<feature type="transmembrane region" description="Helical" evidence="6">
    <location>
        <begin position="420"/>
        <end position="440"/>
    </location>
</feature>
<gene>
    <name evidence="8" type="ORF">JWS13_00955</name>
</gene>
<evidence type="ECO:0000313" key="8">
    <source>
        <dbReference type="EMBL" id="QSE87281.1"/>
    </source>
</evidence>
<feature type="transmembrane region" description="Helical" evidence="6">
    <location>
        <begin position="21"/>
        <end position="39"/>
    </location>
</feature>
<dbReference type="InterPro" id="IPR036259">
    <property type="entry name" value="MFS_trans_sf"/>
</dbReference>
<evidence type="ECO:0000256" key="6">
    <source>
        <dbReference type="SAM" id="Phobius"/>
    </source>
</evidence>
<feature type="transmembrane region" description="Helical" evidence="6">
    <location>
        <begin position="382"/>
        <end position="408"/>
    </location>
</feature>
<evidence type="ECO:0000313" key="9">
    <source>
        <dbReference type="Proteomes" id="UP000662986"/>
    </source>
</evidence>
<keyword evidence="4 6" id="KW-1133">Transmembrane helix</keyword>
<dbReference type="PROSITE" id="PS50850">
    <property type="entry name" value="MFS"/>
    <property type="match status" value="1"/>
</dbReference>
<reference evidence="8 9" key="1">
    <citation type="journal article" date="2021" name="Microbiol. Resour. Announc.">
        <title>Complete Genome Sequences of Two Rhodococcus sp. Strains with Large and Linear Chromosomes, Isolated from Apple Rhizosphere.</title>
        <authorList>
            <person name="Benning S."/>
            <person name="Brugnone N."/>
            <person name="Siani R."/>
            <person name="Kublik S."/>
            <person name="Schloter M."/>
            <person name="Rad V."/>
        </authorList>
    </citation>
    <scope>NUCLEOTIDE SEQUENCE [LARGE SCALE GENOMIC DNA]</scope>
    <source>
        <strain evidence="8 9">R79</strain>
    </source>
</reference>
<dbReference type="PANTHER" id="PTHR43124">
    <property type="entry name" value="PURINE EFFLUX PUMP PBUE"/>
    <property type="match status" value="1"/>
</dbReference>
<dbReference type="SUPFAM" id="SSF103473">
    <property type="entry name" value="MFS general substrate transporter"/>
    <property type="match status" value="1"/>
</dbReference>
<evidence type="ECO:0000256" key="2">
    <source>
        <dbReference type="ARBA" id="ARBA00022475"/>
    </source>
</evidence>
<keyword evidence="2" id="KW-1003">Cell membrane</keyword>
<feature type="transmembrane region" description="Helical" evidence="6">
    <location>
        <begin position="258"/>
        <end position="279"/>
    </location>
</feature>
<feature type="transmembrane region" description="Helical" evidence="6">
    <location>
        <begin position="127"/>
        <end position="146"/>
    </location>
</feature>
<dbReference type="Proteomes" id="UP000662986">
    <property type="component" value="Plasmid unnamed5"/>
</dbReference>
<dbReference type="RefSeq" id="WP_206003963.1">
    <property type="nucleotide sequence ID" value="NZ_CP070614.1"/>
</dbReference>
<dbReference type="InterPro" id="IPR050189">
    <property type="entry name" value="MFS_Efflux_Transporters"/>
</dbReference>
<name>A0A974ZR19_9NOCA</name>
<feature type="transmembrane region" description="Helical" evidence="6">
    <location>
        <begin position="322"/>
        <end position="340"/>
    </location>
</feature>
<feature type="transmembrane region" description="Helical" evidence="6">
    <location>
        <begin position="65"/>
        <end position="87"/>
    </location>
</feature>
<dbReference type="PANTHER" id="PTHR43124:SF3">
    <property type="entry name" value="CHLORAMPHENICOL EFFLUX PUMP RV0191"/>
    <property type="match status" value="1"/>
</dbReference>
<keyword evidence="5 6" id="KW-0472">Membrane</keyword>
<evidence type="ECO:0000256" key="5">
    <source>
        <dbReference type="ARBA" id="ARBA00023136"/>
    </source>
</evidence>
<geneLocation type="plasmid" evidence="8 9">
    <name>unnamed5</name>
</geneLocation>
<comment type="subcellular location">
    <subcellularLocation>
        <location evidence="1">Cell membrane</location>
        <topology evidence="1">Multi-pass membrane protein</topology>
    </subcellularLocation>
</comment>
<evidence type="ECO:0000256" key="1">
    <source>
        <dbReference type="ARBA" id="ARBA00004651"/>
    </source>
</evidence>
<dbReference type="InterPro" id="IPR020846">
    <property type="entry name" value="MFS_dom"/>
</dbReference>
<proteinExistence type="predicted"/>
<evidence type="ECO:0000256" key="3">
    <source>
        <dbReference type="ARBA" id="ARBA00022692"/>
    </source>
</evidence>
<evidence type="ECO:0000259" key="7">
    <source>
        <dbReference type="PROSITE" id="PS50850"/>
    </source>
</evidence>
<sequence length="467" mass="50186">MHSTDQSLSVDRTGARTPARGISRYAWFSLLFLWLIYALNANSRQMIFYVLPSITDEFNTSPTELGMITGAVTAATALIAIPTMLWVDRGGRGWKRKYRHLPIVIGYALFTFLTGFDMLTITLGGLLVLQLISHAIAGAGESVEVTSAAEWWPRERRGFALGIHHTGFPWGTLIGGIIVAALLGAYGASNWRLPFLLFPIPVIVVFAGYWWFATKQRYAALVDHLDAAGETKPVDTDQIEHTTATTGALMQCLRNPNISVIAGIGLFATIGYIGLSFWLPQYLAFVAQYDFAKAAAFSVVFTITGGLGMIGWGWISDRLGRKLSLIIVFLWLAVGFFLFQNASLSVGWLIGVQLFTGLAINAPYTLVYAIAIDSAKPSTTGVASSIVNVGLALGGGAGPLLVGVLIGLGGGFTNVGGYTAALYVLTALMVLAAILTALFTRETTGWFQRRDRALVAARSCVPAGEEA</sequence>
<keyword evidence="8" id="KW-0614">Plasmid</keyword>
<feature type="transmembrane region" description="Helical" evidence="6">
    <location>
        <begin position="346"/>
        <end position="370"/>
    </location>
</feature>
<dbReference type="EMBL" id="CP070614">
    <property type="protein sequence ID" value="QSE87281.1"/>
    <property type="molecule type" value="Genomic_DNA"/>
</dbReference>
<keyword evidence="3 6" id="KW-0812">Transmembrane</keyword>
<feature type="domain" description="Major facilitator superfamily (MFS) profile" evidence="7">
    <location>
        <begin position="29"/>
        <end position="444"/>
    </location>
</feature>